<feature type="transmembrane region" description="Helical" evidence="6">
    <location>
        <begin position="235"/>
        <end position="259"/>
    </location>
</feature>
<accession>A0A9W8YPS8</accession>
<keyword evidence="2 6" id="KW-0812">Transmembrane</keyword>
<evidence type="ECO:0000259" key="7">
    <source>
        <dbReference type="PROSITE" id="PS50850"/>
    </source>
</evidence>
<feature type="transmembrane region" description="Helical" evidence="6">
    <location>
        <begin position="547"/>
        <end position="567"/>
    </location>
</feature>
<evidence type="ECO:0000256" key="3">
    <source>
        <dbReference type="ARBA" id="ARBA00022989"/>
    </source>
</evidence>
<gene>
    <name evidence="8" type="ORF">N0V93_008299</name>
</gene>
<keyword evidence="4 6" id="KW-0472">Membrane</keyword>
<dbReference type="FunFam" id="1.20.1250.20:FF:000011">
    <property type="entry name" value="MFS multidrug transporter, putative"/>
    <property type="match status" value="1"/>
</dbReference>
<protein>
    <recommendedName>
        <fullName evidence="7">Major facilitator superfamily (MFS) profile domain-containing protein</fullName>
    </recommendedName>
</protein>
<dbReference type="Gene3D" id="1.20.1250.20">
    <property type="entry name" value="MFS general substrate transporter like domains"/>
    <property type="match status" value="1"/>
</dbReference>
<comment type="subcellular location">
    <subcellularLocation>
        <location evidence="1">Membrane</location>
        <topology evidence="1">Multi-pass membrane protein</topology>
    </subcellularLocation>
</comment>
<evidence type="ECO:0000313" key="9">
    <source>
        <dbReference type="Proteomes" id="UP001140453"/>
    </source>
</evidence>
<dbReference type="PANTHER" id="PTHR23502">
    <property type="entry name" value="MAJOR FACILITATOR SUPERFAMILY"/>
    <property type="match status" value="1"/>
</dbReference>
<feature type="compositionally biased region" description="Polar residues" evidence="5">
    <location>
        <begin position="9"/>
        <end position="32"/>
    </location>
</feature>
<feature type="transmembrane region" description="Helical" evidence="6">
    <location>
        <begin position="210"/>
        <end position="229"/>
    </location>
</feature>
<feature type="compositionally biased region" description="Low complexity" evidence="5">
    <location>
        <begin position="99"/>
        <end position="115"/>
    </location>
</feature>
<feature type="transmembrane region" description="Helical" evidence="6">
    <location>
        <begin position="271"/>
        <end position="294"/>
    </location>
</feature>
<dbReference type="EMBL" id="JAPEVB010000005">
    <property type="protein sequence ID" value="KAJ4387700.1"/>
    <property type="molecule type" value="Genomic_DNA"/>
</dbReference>
<dbReference type="GO" id="GO:0022857">
    <property type="term" value="F:transmembrane transporter activity"/>
    <property type="evidence" value="ECO:0007669"/>
    <property type="project" value="InterPro"/>
</dbReference>
<feature type="transmembrane region" description="Helical" evidence="6">
    <location>
        <begin position="410"/>
        <end position="431"/>
    </location>
</feature>
<feature type="transmembrane region" description="Helical" evidence="6">
    <location>
        <begin position="139"/>
        <end position="158"/>
    </location>
</feature>
<dbReference type="Proteomes" id="UP001140453">
    <property type="component" value="Unassembled WGS sequence"/>
</dbReference>
<dbReference type="CDD" id="cd17323">
    <property type="entry name" value="MFS_Tpo1_MDR_like"/>
    <property type="match status" value="1"/>
</dbReference>
<dbReference type="InterPro" id="IPR011701">
    <property type="entry name" value="MFS"/>
</dbReference>
<dbReference type="Pfam" id="PF07690">
    <property type="entry name" value="MFS_1"/>
    <property type="match status" value="1"/>
</dbReference>
<dbReference type="InterPro" id="IPR036259">
    <property type="entry name" value="MFS_trans_sf"/>
</dbReference>
<evidence type="ECO:0000256" key="2">
    <source>
        <dbReference type="ARBA" id="ARBA00022692"/>
    </source>
</evidence>
<dbReference type="OrthoDB" id="3365399at2759"/>
<evidence type="ECO:0000256" key="1">
    <source>
        <dbReference type="ARBA" id="ARBA00004141"/>
    </source>
</evidence>
<dbReference type="InterPro" id="IPR020846">
    <property type="entry name" value="MFS_dom"/>
</dbReference>
<dbReference type="PROSITE" id="PS50850">
    <property type="entry name" value="MFS"/>
    <property type="match status" value="1"/>
</dbReference>
<name>A0A9W8YPS8_9PEZI</name>
<feature type="region of interest" description="Disordered" evidence="5">
    <location>
        <begin position="1"/>
        <end position="130"/>
    </location>
</feature>
<comment type="caution">
    <text evidence="8">The sequence shown here is derived from an EMBL/GenBank/DDBJ whole genome shotgun (WGS) entry which is preliminary data.</text>
</comment>
<keyword evidence="3 6" id="KW-1133">Transmembrane helix</keyword>
<dbReference type="GO" id="GO:0005886">
    <property type="term" value="C:plasma membrane"/>
    <property type="evidence" value="ECO:0007669"/>
    <property type="project" value="TreeGrafter"/>
</dbReference>
<feature type="domain" description="Major facilitator superfamily (MFS) profile" evidence="7">
    <location>
        <begin position="143"/>
        <end position="573"/>
    </location>
</feature>
<dbReference type="AlphaFoldDB" id="A0A9W8YPS8"/>
<keyword evidence="9" id="KW-1185">Reference proteome</keyword>
<feature type="compositionally biased region" description="Low complexity" evidence="5">
    <location>
        <begin position="69"/>
        <end position="78"/>
    </location>
</feature>
<evidence type="ECO:0000256" key="5">
    <source>
        <dbReference type="SAM" id="MobiDB-lite"/>
    </source>
</evidence>
<proteinExistence type="predicted"/>
<evidence type="ECO:0000256" key="6">
    <source>
        <dbReference type="SAM" id="Phobius"/>
    </source>
</evidence>
<feature type="transmembrane region" description="Helical" evidence="6">
    <location>
        <begin position="512"/>
        <end position="535"/>
    </location>
</feature>
<reference evidence="8" key="1">
    <citation type="submission" date="2022-10" db="EMBL/GenBank/DDBJ databases">
        <title>Tapping the CABI collections for fungal endophytes: first genome assemblies for Collariella, Neodidymelliopsis, Ascochyta clinopodiicola, Didymella pomorum, Didymosphaeria variabile, Neocosmospora piperis and Neocucurbitaria cava.</title>
        <authorList>
            <person name="Hill R."/>
        </authorList>
    </citation>
    <scope>NUCLEOTIDE SEQUENCE</scope>
    <source>
        <strain evidence="8">IMI 355082</strain>
    </source>
</reference>
<feature type="transmembrane region" description="Helical" evidence="6">
    <location>
        <begin position="479"/>
        <end position="500"/>
    </location>
</feature>
<evidence type="ECO:0000313" key="8">
    <source>
        <dbReference type="EMBL" id="KAJ4387700.1"/>
    </source>
</evidence>
<feature type="transmembrane region" description="Helical" evidence="6">
    <location>
        <begin position="178"/>
        <end position="198"/>
    </location>
</feature>
<feature type="transmembrane region" description="Helical" evidence="6">
    <location>
        <begin position="300"/>
        <end position="317"/>
    </location>
</feature>
<sequence>MADAIDFGSEQQPSYANLRTSVPPTNSTQNNGPEHEHTDSSSFGEEESSPELAPTKSRSRSRSHHTRSRASSNSSADTDPLEPLHIALSGGQYGESMSRMRTGATGATATSTWSRPPDYEVSFDEPTDAQNPKDWPTWYRMYVIFVVSYSTWVIVLYSTSYTAAIPGLMATFNEGSEVVATLGVTTYLMGLATGSLIVAPMSELFGRRPVYLICMAISLLLILPCALATSLTEIIVVRFFGALFGAVMICNAAGTVADISTEDDRAKYMSLWSIAPLNGPVTGPLIGGFVYQYLGWRWDMWLVLILAGVANVLMFTVKETYIPAILKTKSAKLRKQEDDDRYWCEYDDAVRSTAELMKINLSRPFILSATEPILWFFNIWISVIYGILYLCFVAYPIVFSDARGWSPGDTGLSFVGIGIGTLIAIFMEPVWRKIINSHPKDPETGRVAPEASASIMTIGAVLTPIGQLVFSWTCLPTSIHYAVPIAFGIPFGMGNTLCFIYGTNYLAGAYGYYAASALAGNAVMRSIFGATLPLAGPSMYARLTPQWAGTLLGLMEVVLIPIPFVFYKYGQRIRAKSPVIREMREEQARNDQKRARLAEKLERQKKRAATTTTTTEIVGNEVREDRSSGEGRGGEIKVTAGVQNLDVEKGTEIV</sequence>
<dbReference type="SUPFAM" id="SSF103473">
    <property type="entry name" value="MFS general substrate transporter"/>
    <property type="match status" value="1"/>
</dbReference>
<dbReference type="PANTHER" id="PTHR23502:SF12">
    <property type="entry name" value="MULTIDRUG TRANSPORTER, PUTATIVE (AFU_ORTHOLOGUE AFUA_1G06440)-RELATED"/>
    <property type="match status" value="1"/>
</dbReference>
<feature type="transmembrane region" description="Helical" evidence="6">
    <location>
        <begin position="451"/>
        <end position="473"/>
    </location>
</feature>
<feature type="compositionally biased region" description="Basic residues" evidence="5">
    <location>
        <begin position="57"/>
        <end position="68"/>
    </location>
</feature>
<organism evidence="8 9">
    <name type="scientific">Gnomoniopsis smithogilvyi</name>
    <dbReference type="NCBI Taxonomy" id="1191159"/>
    <lineage>
        <taxon>Eukaryota</taxon>
        <taxon>Fungi</taxon>
        <taxon>Dikarya</taxon>
        <taxon>Ascomycota</taxon>
        <taxon>Pezizomycotina</taxon>
        <taxon>Sordariomycetes</taxon>
        <taxon>Sordariomycetidae</taxon>
        <taxon>Diaporthales</taxon>
        <taxon>Gnomoniaceae</taxon>
        <taxon>Gnomoniopsis</taxon>
    </lineage>
</organism>
<feature type="transmembrane region" description="Helical" evidence="6">
    <location>
        <begin position="373"/>
        <end position="398"/>
    </location>
</feature>
<evidence type="ECO:0000256" key="4">
    <source>
        <dbReference type="ARBA" id="ARBA00023136"/>
    </source>
</evidence>